<gene>
    <name evidence="1" type="ORF">BU204_27220</name>
</gene>
<dbReference type="Proteomes" id="UP000185596">
    <property type="component" value="Unassembled WGS sequence"/>
</dbReference>
<name>A0A1Q8CGI8_9PSEU</name>
<dbReference type="AlphaFoldDB" id="A0A1Q8CGI8"/>
<accession>A0A1Q8CGI8</accession>
<keyword evidence="2" id="KW-1185">Reference proteome</keyword>
<dbReference type="EMBL" id="MSIE01000055">
    <property type="protein sequence ID" value="OLF13489.1"/>
    <property type="molecule type" value="Genomic_DNA"/>
</dbReference>
<dbReference type="RefSeq" id="WP_075128613.1">
    <property type="nucleotide sequence ID" value="NZ_MSIE01000055.1"/>
</dbReference>
<sequence length="77" mass="8464">MTDTQYTPSAISAAVHAGADLVQDELDLGERDQDLIHLIVNAATMHLDNPDVSFDDVVRATFDRPPAAVRGWWSSWA</sequence>
<evidence type="ECO:0000313" key="2">
    <source>
        <dbReference type="Proteomes" id="UP000185596"/>
    </source>
</evidence>
<protein>
    <submittedName>
        <fullName evidence="1">Uncharacterized protein</fullName>
    </submittedName>
</protein>
<proteinExistence type="predicted"/>
<organism evidence="1 2">
    <name type="scientific">Actinophytocola xanthii</name>
    <dbReference type="NCBI Taxonomy" id="1912961"/>
    <lineage>
        <taxon>Bacteria</taxon>
        <taxon>Bacillati</taxon>
        <taxon>Actinomycetota</taxon>
        <taxon>Actinomycetes</taxon>
        <taxon>Pseudonocardiales</taxon>
        <taxon>Pseudonocardiaceae</taxon>
    </lineage>
</organism>
<reference evidence="1 2" key="1">
    <citation type="submission" date="2016-12" db="EMBL/GenBank/DDBJ databases">
        <title>The draft genome sequence of Actinophytocola sp. 11-183.</title>
        <authorList>
            <person name="Wang W."/>
            <person name="Yuan L."/>
        </authorList>
    </citation>
    <scope>NUCLEOTIDE SEQUENCE [LARGE SCALE GENOMIC DNA]</scope>
    <source>
        <strain evidence="1 2">11-183</strain>
    </source>
</reference>
<evidence type="ECO:0000313" key="1">
    <source>
        <dbReference type="EMBL" id="OLF13489.1"/>
    </source>
</evidence>
<comment type="caution">
    <text evidence="1">The sequence shown here is derived from an EMBL/GenBank/DDBJ whole genome shotgun (WGS) entry which is preliminary data.</text>
</comment>